<dbReference type="Gene3D" id="1.20.1270.50">
    <property type="entry name" value="Glycoside hydrolase family 38, central domain"/>
    <property type="match status" value="1"/>
</dbReference>
<dbReference type="EMBL" id="JAWDGP010003253">
    <property type="protein sequence ID" value="KAK3775952.1"/>
    <property type="molecule type" value="Genomic_DNA"/>
</dbReference>
<dbReference type="GO" id="GO:0004559">
    <property type="term" value="F:alpha-mannosidase activity"/>
    <property type="evidence" value="ECO:0007669"/>
    <property type="project" value="InterPro"/>
</dbReference>
<keyword evidence="3 7" id="KW-0378">Hydrolase</keyword>
<evidence type="ECO:0000256" key="5">
    <source>
        <dbReference type="ARBA" id="ARBA00023157"/>
    </source>
</evidence>
<evidence type="ECO:0000259" key="9">
    <source>
        <dbReference type="SMART" id="SM00872"/>
    </source>
</evidence>
<dbReference type="SUPFAM" id="SSF88713">
    <property type="entry name" value="Glycoside hydrolase/deacetylase"/>
    <property type="match status" value="2"/>
</dbReference>
<evidence type="ECO:0000256" key="7">
    <source>
        <dbReference type="RuleBase" id="RU361199"/>
    </source>
</evidence>
<keyword evidence="2 7" id="KW-0479">Metal-binding</keyword>
<keyword evidence="8" id="KW-0472">Membrane</keyword>
<evidence type="ECO:0000256" key="3">
    <source>
        <dbReference type="ARBA" id="ARBA00022801"/>
    </source>
</evidence>
<dbReference type="InterPro" id="IPR011330">
    <property type="entry name" value="Glyco_hydro/deAcase_b/a-brl"/>
</dbReference>
<evidence type="ECO:0000313" key="11">
    <source>
        <dbReference type="Proteomes" id="UP001283361"/>
    </source>
</evidence>
<comment type="similarity">
    <text evidence="1 7">Belongs to the glycosyl hydrolase 38 family.</text>
</comment>
<dbReference type="InterPro" id="IPR013780">
    <property type="entry name" value="Glyco_hydro_b"/>
</dbReference>
<dbReference type="InterPro" id="IPR028995">
    <property type="entry name" value="Glyco_hydro_57/38_cen_sf"/>
</dbReference>
<dbReference type="SUPFAM" id="SSF88688">
    <property type="entry name" value="Families 57/38 glycoside transferase middle domain"/>
    <property type="match status" value="1"/>
</dbReference>
<keyword evidence="11" id="KW-1185">Reference proteome</keyword>
<proteinExistence type="inferred from homology"/>
<dbReference type="Pfam" id="PF01074">
    <property type="entry name" value="Glyco_hydro_38N"/>
    <property type="match status" value="1"/>
</dbReference>
<dbReference type="AlphaFoldDB" id="A0AAE1DML7"/>
<gene>
    <name evidence="10" type="ORF">RRG08_043637</name>
</gene>
<keyword evidence="6 7" id="KW-0326">Glycosidase</keyword>
<keyword evidence="8" id="KW-0812">Transmembrane</keyword>
<keyword evidence="5" id="KW-1015">Disulfide bond</keyword>
<dbReference type="InterPro" id="IPR037094">
    <property type="entry name" value="Glyco_hydro_38_cen_sf"/>
</dbReference>
<dbReference type="PANTHER" id="PTHR11607:SF3">
    <property type="entry name" value="LYSOSOMAL ALPHA-MANNOSIDASE"/>
    <property type="match status" value="1"/>
</dbReference>
<dbReference type="InterPro" id="IPR000602">
    <property type="entry name" value="Glyco_hydro_38_N"/>
</dbReference>
<evidence type="ECO:0000313" key="10">
    <source>
        <dbReference type="EMBL" id="KAK3775952.1"/>
    </source>
</evidence>
<dbReference type="Proteomes" id="UP001283361">
    <property type="component" value="Unassembled WGS sequence"/>
</dbReference>
<evidence type="ECO:0000256" key="1">
    <source>
        <dbReference type="ARBA" id="ARBA00009792"/>
    </source>
</evidence>
<keyword evidence="4 7" id="KW-0862">Zinc</keyword>
<dbReference type="Gene3D" id="2.70.98.30">
    <property type="entry name" value="Golgi alpha-mannosidase II, domain 4"/>
    <property type="match status" value="1"/>
</dbReference>
<evidence type="ECO:0000256" key="2">
    <source>
        <dbReference type="ARBA" id="ARBA00022723"/>
    </source>
</evidence>
<evidence type="ECO:0000256" key="8">
    <source>
        <dbReference type="SAM" id="Phobius"/>
    </source>
</evidence>
<feature type="domain" description="Glycoside hydrolase family 38 central" evidence="9">
    <location>
        <begin position="500"/>
        <end position="589"/>
    </location>
</feature>
<dbReference type="GO" id="GO:0006491">
    <property type="term" value="P:N-glycan processing"/>
    <property type="evidence" value="ECO:0007669"/>
    <property type="project" value="TreeGrafter"/>
</dbReference>
<dbReference type="Gene3D" id="2.60.40.1180">
    <property type="entry name" value="Golgi alpha-mannosidase II"/>
    <property type="match status" value="1"/>
</dbReference>
<dbReference type="EC" id="3.2.1.-" evidence="7"/>
<dbReference type="PANTHER" id="PTHR11607">
    <property type="entry name" value="ALPHA-MANNOSIDASE"/>
    <property type="match status" value="1"/>
</dbReference>
<dbReference type="Pfam" id="PF09261">
    <property type="entry name" value="Alpha-mann_mid"/>
    <property type="match status" value="1"/>
</dbReference>
<evidence type="ECO:0000256" key="6">
    <source>
        <dbReference type="ARBA" id="ARBA00023295"/>
    </source>
</evidence>
<sequence>MILLVGNMKFAQRLSLIIGLLLISSGIYLLLPKKQQHDKFTGQKLQRRDFEKLRHKIWHAWSQRKDQSMCIQRGKGPPHYADISTYDLYSATKFDSSYDGEWEMPQPTSLDPNAPGGSSVLPRLTVIVMPHSHNDPGWLKTVNEYYADQTRHILNNMVNKLTQFPNMTFIWAETVFFSMWWNELDDAVKAYVHRLVRRGQLEFVSGGWVMPDEAITHYDAVVDQLIEGHQWLWNNLGVRPENIWSIDPFGLSGTLPYLWRISGMRNMVIQRVHQSVKAALSERRALEFYWRQVWDGSDLGISDVRKGRRNLFVLRNTDQRREREVDNLAMREHHINIASGGLAVTDILCHVMPFMLYSIPYSCGPDRQVCEKFDFGKAPDDRFEPEKFVEDITSNTLAENAQALAMQFRAKASFFQFNVILVPLGDDFRYEKEIEWDRQYSNYEKLMNYMNNRQEWNLDVRWGTLKDYFRLVRLEEKKKNNVKQPVLSGDFFPYSDKDRKYWTGYFTTRPFDKFFCRDVQFLLNAADQLNTLNYALYTKWGLRKGAQSRFFRLSSILQQARRSLALFQHHDAITGTAKDFVAEDYEEYLLTAYKQSQDVIRQVIQALLTEGRVETPVVFHPVVVRSNHQDIPRRQVLPVSSADKDTLVTFYNPLGQVRSEVVNLLVDSPAVQIISSQAKEVLPLQVSPVWSTKQNKATVEERIFEISFELSILPFSMVTVSISKLPGNVPLSLGGNIHFSTISVYNEAVLIVPPSLPFLQAPPRPEWYEDILISNGLIELAIDPKTGSLSHVTHLKSGHTTRLESSFQYYTSKGSGAYIFSPAGKADPLFPTSRKVFERKLSKPLYSIIPTIRIIEGELATFVDIAFHSSIFQRVTLYSEPSHLAGAIFIENVLSIQTLVNKEVVFRLDTNVANNDLSYFTDQNGFQFIRRQTLSDQPIEANYYPMTSGVILEDTKSRLTVLSAQSHGCTCLEQGQLEIMLDRQLITDDFRGLGEGIEDIKTTTSRFAIFTETVLHHHKQQSSSSFTSLSASLSLPALVIQDFLNQPLLSYFSTVDSDIFYHSLTPVPPSALPCDVAAVSMRSLVTDSLEYNGTLLVLHQRGFDCNLQAPWMEDPALFCAPSNTQLTLDTIFSGFSVSDLCETSLTATVVKQSISTKDKLSLKPMEMTAFHFYF</sequence>
<organism evidence="10 11">
    <name type="scientific">Elysia crispata</name>
    <name type="common">lettuce slug</name>
    <dbReference type="NCBI Taxonomy" id="231223"/>
    <lineage>
        <taxon>Eukaryota</taxon>
        <taxon>Metazoa</taxon>
        <taxon>Spiralia</taxon>
        <taxon>Lophotrochozoa</taxon>
        <taxon>Mollusca</taxon>
        <taxon>Gastropoda</taxon>
        <taxon>Heterobranchia</taxon>
        <taxon>Euthyneura</taxon>
        <taxon>Panpulmonata</taxon>
        <taxon>Sacoglossa</taxon>
        <taxon>Placobranchoidea</taxon>
        <taxon>Plakobranchidae</taxon>
        <taxon>Elysia</taxon>
    </lineage>
</organism>
<dbReference type="InterPro" id="IPR050843">
    <property type="entry name" value="Glycosyl_Hydrlase_38"/>
</dbReference>
<dbReference type="InterPro" id="IPR015341">
    <property type="entry name" value="Glyco_hydro_38_cen"/>
</dbReference>
<protein>
    <recommendedName>
        <fullName evidence="7">Alpha-mannosidase</fullName>
        <ecNumber evidence="7">3.2.1.-</ecNumber>
    </recommendedName>
</protein>
<reference evidence="10" key="1">
    <citation type="journal article" date="2023" name="G3 (Bethesda)">
        <title>A reference genome for the long-term kleptoplast-retaining sea slug Elysia crispata morphotype clarki.</title>
        <authorList>
            <person name="Eastman K.E."/>
            <person name="Pendleton A.L."/>
            <person name="Shaikh M.A."/>
            <person name="Suttiyut T."/>
            <person name="Ogas R."/>
            <person name="Tomko P."/>
            <person name="Gavelis G."/>
            <person name="Widhalm J.R."/>
            <person name="Wisecaver J.H."/>
        </authorList>
    </citation>
    <scope>NUCLEOTIDE SEQUENCE</scope>
    <source>
        <strain evidence="10">ECLA1</strain>
    </source>
</reference>
<accession>A0AAE1DML7</accession>
<dbReference type="GO" id="GO:0046872">
    <property type="term" value="F:metal ion binding"/>
    <property type="evidence" value="ECO:0007669"/>
    <property type="project" value="UniProtKB-KW"/>
</dbReference>
<evidence type="ECO:0000256" key="4">
    <source>
        <dbReference type="ARBA" id="ARBA00022833"/>
    </source>
</evidence>
<dbReference type="GO" id="GO:0000139">
    <property type="term" value="C:Golgi membrane"/>
    <property type="evidence" value="ECO:0007669"/>
    <property type="project" value="TreeGrafter"/>
</dbReference>
<name>A0AAE1DML7_9GAST</name>
<dbReference type="GO" id="GO:0006013">
    <property type="term" value="P:mannose metabolic process"/>
    <property type="evidence" value="ECO:0007669"/>
    <property type="project" value="InterPro"/>
</dbReference>
<feature type="transmembrane region" description="Helical" evidence="8">
    <location>
        <begin position="12"/>
        <end position="31"/>
    </location>
</feature>
<dbReference type="GO" id="GO:0030246">
    <property type="term" value="F:carbohydrate binding"/>
    <property type="evidence" value="ECO:0007669"/>
    <property type="project" value="InterPro"/>
</dbReference>
<dbReference type="InterPro" id="IPR011013">
    <property type="entry name" value="Gal_mutarotase_sf_dom"/>
</dbReference>
<dbReference type="Gene3D" id="3.20.110.10">
    <property type="entry name" value="Glycoside hydrolase 38, N terminal domain"/>
    <property type="match status" value="1"/>
</dbReference>
<comment type="caution">
    <text evidence="10">The sequence shown here is derived from an EMBL/GenBank/DDBJ whole genome shotgun (WGS) entry which is preliminary data.</text>
</comment>
<dbReference type="InterPro" id="IPR011682">
    <property type="entry name" value="Glyco_hydro_38_C"/>
</dbReference>
<comment type="cofactor">
    <cofactor evidence="7">
        <name>Zn(2+)</name>
        <dbReference type="ChEBI" id="CHEBI:29105"/>
    </cofactor>
    <text evidence="7">Binds 1 zinc ion per subunit.</text>
</comment>
<dbReference type="Pfam" id="PF07748">
    <property type="entry name" value="Glyco_hydro_38C"/>
    <property type="match status" value="1"/>
</dbReference>
<dbReference type="InterPro" id="IPR027291">
    <property type="entry name" value="Glyco_hydro_38_N_sf"/>
</dbReference>
<dbReference type="SUPFAM" id="SSF74650">
    <property type="entry name" value="Galactose mutarotase-like"/>
    <property type="match status" value="1"/>
</dbReference>
<keyword evidence="8" id="KW-1133">Transmembrane helix</keyword>
<dbReference type="SMART" id="SM00872">
    <property type="entry name" value="Alpha-mann_mid"/>
    <property type="match status" value="1"/>
</dbReference>